<dbReference type="InterPro" id="IPR045091">
    <property type="entry name" value="Mad2-like"/>
</dbReference>
<sequence>MERGQASAIASPGEVTDLLCEFLEVAVTLLLSIRKLYPAEIFERRRHLNVPVQWIRHAELRDHIHSALTSLHSWIQQGIVEKVAVVFFDSNQTPVERFVFKLNVNQNFAASLPVNDIEYSLRTFLIKLSVSEPLLRPLPQDCTFEIIAYSKLLPGDASDKGRLWISADSKQWQEPAEITPIKSMTSDALDVELYVEHPSAVDQTPDQQLRLEN</sequence>
<dbReference type="InterPro" id="IPR036570">
    <property type="entry name" value="HORMA_dom_sf"/>
</dbReference>
<comment type="subcellular location">
    <subcellularLocation>
        <location evidence="1">Nucleus</location>
    </subcellularLocation>
</comment>
<evidence type="ECO:0000313" key="6">
    <source>
        <dbReference type="Proteomes" id="UP000244005"/>
    </source>
</evidence>
<keyword evidence="6" id="KW-1185">Reference proteome</keyword>
<gene>
    <name evidence="5" type="ORF">MARPO_0023s0023</name>
</gene>
<feature type="domain" description="HORMA" evidence="4">
    <location>
        <begin position="13"/>
        <end position="195"/>
    </location>
</feature>
<name>A0A2R6XC44_MARPO</name>
<dbReference type="Gene3D" id="3.30.900.10">
    <property type="entry name" value="HORMA domain"/>
    <property type="match status" value="1"/>
</dbReference>
<organism evidence="5 6">
    <name type="scientific">Marchantia polymorpha</name>
    <name type="common">Common liverwort</name>
    <name type="synonym">Marchantia aquatica</name>
    <dbReference type="NCBI Taxonomy" id="3197"/>
    <lineage>
        <taxon>Eukaryota</taxon>
        <taxon>Viridiplantae</taxon>
        <taxon>Streptophyta</taxon>
        <taxon>Embryophyta</taxon>
        <taxon>Marchantiophyta</taxon>
        <taxon>Marchantiopsida</taxon>
        <taxon>Marchantiidae</taxon>
        <taxon>Marchantiales</taxon>
        <taxon>Marchantiaceae</taxon>
        <taxon>Marchantia</taxon>
    </lineage>
</organism>
<dbReference type="OrthoDB" id="21254at2759"/>
<dbReference type="GO" id="GO:0006281">
    <property type="term" value="P:DNA repair"/>
    <property type="evidence" value="ECO:0000318"/>
    <property type="project" value="GO_Central"/>
</dbReference>
<dbReference type="Gramene" id="Mp2g10540.1">
    <property type="protein sequence ID" value="Mp2g10540.1.cds"/>
    <property type="gene ID" value="Mp2g10540"/>
</dbReference>
<evidence type="ECO:0000256" key="1">
    <source>
        <dbReference type="ARBA" id="ARBA00004123"/>
    </source>
</evidence>
<dbReference type="InterPro" id="IPR003511">
    <property type="entry name" value="HORMA_dom"/>
</dbReference>
<dbReference type="SUPFAM" id="SSF56019">
    <property type="entry name" value="The spindle assembly checkpoint protein mad2"/>
    <property type="match status" value="1"/>
</dbReference>
<dbReference type="OMA" id="CEDFPWI"/>
<evidence type="ECO:0000256" key="2">
    <source>
        <dbReference type="ARBA" id="ARBA00022763"/>
    </source>
</evidence>
<dbReference type="PANTHER" id="PTHR11842">
    <property type="entry name" value="MITOTIC SPINDLE ASSEMBLY CHECKPOINT PROTEIN MAD2"/>
    <property type="match status" value="1"/>
</dbReference>
<proteinExistence type="predicted"/>
<evidence type="ECO:0000256" key="3">
    <source>
        <dbReference type="ARBA" id="ARBA00023242"/>
    </source>
</evidence>
<dbReference type="PANTHER" id="PTHR11842:SF10">
    <property type="entry name" value="MITOTIC SPINDLE ASSEMBLY CHECKPOINT PROTEIN MAD2B"/>
    <property type="match status" value="1"/>
</dbReference>
<keyword evidence="2" id="KW-0227">DNA damage</keyword>
<dbReference type="GO" id="GO:0005634">
    <property type="term" value="C:nucleus"/>
    <property type="evidence" value="ECO:0000318"/>
    <property type="project" value="GO_Central"/>
</dbReference>
<protein>
    <recommendedName>
        <fullName evidence="4">HORMA domain-containing protein</fullName>
    </recommendedName>
</protein>
<evidence type="ECO:0000313" key="5">
    <source>
        <dbReference type="EMBL" id="PTQ43686.1"/>
    </source>
</evidence>
<reference evidence="6" key="1">
    <citation type="journal article" date="2017" name="Cell">
        <title>Insights into land plant evolution garnered from the Marchantia polymorpha genome.</title>
        <authorList>
            <person name="Bowman J.L."/>
            <person name="Kohchi T."/>
            <person name="Yamato K.T."/>
            <person name="Jenkins J."/>
            <person name="Shu S."/>
            <person name="Ishizaki K."/>
            <person name="Yamaoka S."/>
            <person name="Nishihama R."/>
            <person name="Nakamura Y."/>
            <person name="Berger F."/>
            <person name="Adam C."/>
            <person name="Aki S.S."/>
            <person name="Althoff F."/>
            <person name="Araki T."/>
            <person name="Arteaga-Vazquez M.A."/>
            <person name="Balasubrmanian S."/>
            <person name="Barry K."/>
            <person name="Bauer D."/>
            <person name="Boehm C.R."/>
            <person name="Briginshaw L."/>
            <person name="Caballero-Perez J."/>
            <person name="Catarino B."/>
            <person name="Chen F."/>
            <person name="Chiyoda S."/>
            <person name="Chovatia M."/>
            <person name="Davies K.M."/>
            <person name="Delmans M."/>
            <person name="Demura T."/>
            <person name="Dierschke T."/>
            <person name="Dolan L."/>
            <person name="Dorantes-Acosta A.E."/>
            <person name="Eklund D.M."/>
            <person name="Florent S.N."/>
            <person name="Flores-Sandoval E."/>
            <person name="Fujiyama A."/>
            <person name="Fukuzawa H."/>
            <person name="Galik B."/>
            <person name="Grimanelli D."/>
            <person name="Grimwood J."/>
            <person name="Grossniklaus U."/>
            <person name="Hamada T."/>
            <person name="Haseloff J."/>
            <person name="Hetherington A.J."/>
            <person name="Higo A."/>
            <person name="Hirakawa Y."/>
            <person name="Hundley H.N."/>
            <person name="Ikeda Y."/>
            <person name="Inoue K."/>
            <person name="Inoue S.I."/>
            <person name="Ishida S."/>
            <person name="Jia Q."/>
            <person name="Kakita M."/>
            <person name="Kanazawa T."/>
            <person name="Kawai Y."/>
            <person name="Kawashima T."/>
            <person name="Kennedy M."/>
            <person name="Kinose K."/>
            <person name="Kinoshita T."/>
            <person name="Kohara Y."/>
            <person name="Koide E."/>
            <person name="Komatsu K."/>
            <person name="Kopischke S."/>
            <person name="Kubo M."/>
            <person name="Kyozuka J."/>
            <person name="Lagercrantz U."/>
            <person name="Lin S.S."/>
            <person name="Lindquist E."/>
            <person name="Lipzen A.M."/>
            <person name="Lu C.W."/>
            <person name="De Luna E."/>
            <person name="Martienssen R.A."/>
            <person name="Minamino N."/>
            <person name="Mizutani M."/>
            <person name="Mizutani M."/>
            <person name="Mochizuki N."/>
            <person name="Monte I."/>
            <person name="Mosher R."/>
            <person name="Nagasaki H."/>
            <person name="Nakagami H."/>
            <person name="Naramoto S."/>
            <person name="Nishitani K."/>
            <person name="Ohtani M."/>
            <person name="Okamoto T."/>
            <person name="Okumura M."/>
            <person name="Phillips J."/>
            <person name="Pollak B."/>
            <person name="Reinders A."/>
            <person name="Rovekamp M."/>
            <person name="Sano R."/>
            <person name="Sawa S."/>
            <person name="Schmid M.W."/>
            <person name="Shirakawa M."/>
            <person name="Solano R."/>
            <person name="Spunde A."/>
            <person name="Suetsugu N."/>
            <person name="Sugano S."/>
            <person name="Sugiyama A."/>
            <person name="Sun R."/>
            <person name="Suzuki Y."/>
            <person name="Takenaka M."/>
            <person name="Takezawa D."/>
            <person name="Tomogane H."/>
            <person name="Tsuzuki M."/>
            <person name="Ueda T."/>
            <person name="Umeda M."/>
            <person name="Ward J.M."/>
            <person name="Watanabe Y."/>
            <person name="Yazaki K."/>
            <person name="Yokoyama R."/>
            <person name="Yoshitake Y."/>
            <person name="Yotsui I."/>
            <person name="Zachgo S."/>
            <person name="Schmutz J."/>
        </authorList>
    </citation>
    <scope>NUCLEOTIDE SEQUENCE [LARGE SCALE GENOMIC DNA]</scope>
    <source>
        <strain evidence="6">Tak-1</strain>
    </source>
</reference>
<dbReference type="FunFam" id="3.30.900.10:FF:000003">
    <property type="entry name" value="Mitotic spindle assembly checkpoint protein MAD2B"/>
    <property type="match status" value="1"/>
</dbReference>
<evidence type="ECO:0000259" key="4">
    <source>
        <dbReference type="PROSITE" id="PS50815"/>
    </source>
</evidence>
<dbReference type="Pfam" id="PF02301">
    <property type="entry name" value="HORMA"/>
    <property type="match status" value="1"/>
</dbReference>
<dbReference type="AlphaFoldDB" id="A0A2R6XC44"/>
<dbReference type="Proteomes" id="UP000244005">
    <property type="component" value="Unassembled WGS sequence"/>
</dbReference>
<dbReference type="GO" id="GO:0016035">
    <property type="term" value="C:zeta DNA polymerase complex"/>
    <property type="evidence" value="ECO:0000318"/>
    <property type="project" value="GO_Central"/>
</dbReference>
<dbReference type="PROSITE" id="PS50815">
    <property type="entry name" value="HORMA"/>
    <property type="match status" value="1"/>
</dbReference>
<keyword evidence="3" id="KW-0539">Nucleus</keyword>
<dbReference type="EMBL" id="KZ772695">
    <property type="protein sequence ID" value="PTQ43686.1"/>
    <property type="molecule type" value="Genomic_DNA"/>
</dbReference>
<accession>A0A2R6XC44</accession>